<reference evidence="2" key="1">
    <citation type="journal article" date="2021" name="ISME J.">
        <title>Genomic evolution of the class Acidithiobacillia: deep-branching Proteobacteria living in extreme acidic conditions.</title>
        <authorList>
            <person name="Moya-Beltran A."/>
            <person name="Beard S."/>
            <person name="Rojas-Villalobos C."/>
            <person name="Issotta F."/>
            <person name="Gallardo Y."/>
            <person name="Ulloa R."/>
            <person name="Giaveno A."/>
            <person name="Degli Esposti M."/>
            <person name="Johnson D.B."/>
            <person name="Quatrini R."/>
        </authorList>
    </citation>
    <scope>NUCLEOTIDE SEQUENCE</scope>
    <source>
        <strain evidence="2">DSM 583</strain>
    </source>
</reference>
<dbReference type="PANTHER" id="PTHR35004">
    <property type="entry name" value="TRANSPOSASE RV3428C-RELATED"/>
    <property type="match status" value="1"/>
</dbReference>
<dbReference type="Pfam" id="PF22483">
    <property type="entry name" value="Mu-transpos_C_2"/>
    <property type="match status" value="1"/>
</dbReference>
<protein>
    <submittedName>
        <fullName evidence="2">Transposase</fullName>
    </submittedName>
</protein>
<evidence type="ECO:0000259" key="1">
    <source>
        <dbReference type="PROSITE" id="PS50994"/>
    </source>
</evidence>
<evidence type="ECO:0000313" key="3">
    <source>
        <dbReference type="Proteomes" id="UP000887300"/>
    </source>
</evidence>
<sequence>GVPGRIIIDNAKCAITKACINDPTVQRSYAECAEGYLFKIDACPPHDPAKKGIVESGVKFIKKAFLPLRDFRDRDDANRQLQEWIRTEAGHRIHGTTRQAPLTQFVEVEKPLLQRLPETPPEISEWKQPKVHRDAHVQYAYCFYSVPFRLIGQQLWLRATDTTIRIYQEHELVATHPRLFQHGTASTVADHMPPEAQAWQSQDIQWCLRMAEAIGPHCYGVVHQLFADRVLVNLRTVQNILRLRDKHTPQRLEAACARALRFSNPRYGAISQILKKGLDQEPLSPVTPESGSTYTSGGRFLRDSATLFH</sequence>
<dbReference type="PANTHER" id="PTHR35004:SF8">
    <property type="entry name" value="TRANSPOSASE RV3428C-RELATED"/>
    <property type="match status" value="1"/>
</dbReference>
<feature type="non-terminal residue" evidence="2">
    <location>
        <position position="1"/>
    </location>
</feature>
<dbReference type="PROSITE" id="PS50994">
    <property type="entry name" value="INTEGRASE"/>
    <property type="match status" value="1"/>
</dbReference>
<dbReference type="AlphaFoldDB" id="A0A8X8G8S3"/>
<organism evidence="2 3">
    <name type="scientific">Acidithiobacillus ferridurans</name>
    <dbReference type="NCBI Taxonomy" id="1232575"/>
    <lineage>
        <taxon>Bacteria</taxon>
        <taxon>Pseudomonadati</taxon>
        <taxon>Pseudomonadota</taxon>
        <taxon>Acidithiobacillia</taxon>
        <taxon>Acidithiobacillales</taxon>
        <taxon>Acidithiobacillaceae</taxon>
        <taxon>Acidithiobacillus</taxon>
    </lineage>
</organism>
<dbReference type="Proteomes" id="UP000887300">
    <property type="component" value="Unassembled WGS sequence"/>
</dbReference>
<dbReference type="InterPro" id="IPR001584">
    <property type="entry name" value="Integrase_cat-core"/>
</dbReference>
<dbReference type="InterPro" id="IPR054353">
    <property type="entry name" value="IstA-like_C"/>
</dbReference>
<dbReference type="RefSeq" id="WP_404813451.1">
    <property type="nucleotide sequence ID" value="NZ_JABBHS010000146.1"/>
</dbReference>
<dbReference type="EMBL" id="JABBHS010000146">
    <property type="protein sequence ID" value="MBU2722518.1"/>
    <property type="molecule type" value="Genomic_DNA"/>
</dbReference>
<evidence type="ECO:0000313" key="2">
    <source>
        <dbReference type="EMBL" id="MBU2722518.1"/>
    </source>
</evidence>
<proteinExistence type="predicted"/>
<dbReference type="GO" id="GO:0015074">
    <property type="term" value="P:DNA integration"/>
    <property type="evidence" value="ECO:0007669"/>
    <property type="project" value="InterPro"/>
</dbReference>
<feature type="domain" description="Integrase catalytic" evidence="1">
    <location>
        <begin position="1"/>
        <end position="109"/>
    </location>
</feature>
<comment type="caution">
    <text evidence="2">The sequence shown here is derived from an EMBL/GenBank/DDBJ whole genome shotgun (WGS) entry which is preliminary data.</text>
</comment>
<name>A0A8X8G8S3_ACIFI</name>
<gene>
    <name evidence="2" type="ORF">HF568_04635</name>
</gene>
<accession>A0A8X8G8S3</accession>